<evidence type="ECO:0000313" key="2">
    <source>
        <dbReference type="Proteomes" id="UP000253647"/>
    </source>
</evidence>
<dbReference type="EMBL" id="QPJI01000019">
    <property type="protein sequence ID" value="RCW63321.1"/>
    <property type="molecule type" value="Genomic_DNA"/>
</dbReference>
<dbReference type="Proteomes" id="UP000253647">
    <property type="component" value="Unassembled WGS sequence"/>
</dbReference>
<dbReference type="AlphaFoldDB" id="A0A368X5M7"/>
<comment type="caution">
    <text evidence="1">The sequence shown here is derived from an EMBL/GenBank/DDBJ whole genome shotgun (WGS) entry which is preliminary data.</text>
</comment>
<protein>
    <recommendedName>
        <fullName evidence="3">Toxin of addiction system</fullName>
    </recommendedName>
</protein>
<reference evidence="1 2" key="1">
    <citation type="submission" date="2018-07" db="EMBL/GenBank/DDBJ databases">
        <title>Freshwater and sediment microbial communities from various areas in North America, analyzing microbe dynamics in response to fracking.</title>
        <authorList>
            <person name="Lamendella R."/>
        </authorList>
    </citation>
    <scope>NUCLEOTIDE SEQUENCE [LARGE SCALE GENOMIC DNA]</scope>
    <source>
        <strain evidence="1 2">105B</strain>
    </source>
</reference>
<evidence type="ECO:0008006" key="3">
    <source>
        <dbReference type="Google" id="ProtNLM"/>
    </source>
</evidence>
<dbReference type="RefSeq" id="WP_114435352.1">
    <property type="nucleotide sequence ID" value="NZ_QPJI01000019.1"/>
</dbReference>
<proteinExistence type="predicted"/>
<gene>
    <name evidence="1" type="ORF">DET61_11991</name>
</gene>
<evidence type="ECO:0000313" key="1">
    <source>
        <dbReference type="EMBL" id="RCW63321.1"/>
    </source>
</evidence>
<name>A0A368X5M7_MARNT</name>
<organism evidence="1 2">
    <name type="scientific">Marinobacter nauticus</name>
    <name type="common">Marinobacter hydrocarbonoclasticus</name>
    <name type="synonym">Marinobacter aquaeolei</name>
    <dbReference type="NCBI Taxonomy" id="2743"/>
    <lineage>
        <taxon>Bacteria</taxon>
        <taxon>Pseudomonadati</taxon>
        <taxon>Pseudomonadota</taxon>
        <taxon>Gammaproteobacteria</taxon>
        <taxon>Pseudomonadales</taxon>
        <taxon>Marinobacteraceae</taxon>
        <taxon>Marinobacter</taxon>
    </lineage>
</organism>
<sequence>MSNLSALVGAVLFAWLPEDEHPHQPGPKYRPVLVIDADPEGKRVCLAYGTSQRVDQNGKGEITFRKDEINGLTKDTKFCLGKTKWVPVAPEYLSKTKTAGGLTVLGMTPRNRTDDLVDRLEEVADL</sequence>
<accession>A0A368X5M7</accession>